<feature type="domain" description="NAD-dependent epimerase/dehydratase" evidence="1">
    <location>
        <begin position="119"/>
        <end position="192"/>
    </location>
</feature>
<sequence>MRRALIFGASGQIGQPLLAGLRRDGWAVTALTRAAPPGGDARTVWLQGGFESMPPLPERVDALISAGPLDAFARWYADAAIVAPRVIAFGSTSVETKQDSADAAERDVAGRLREGEAGVFSSAAARGAAATLLRPTLVYGAGRDATLTRIAALAARWRRFPLPTGASGRRQPVHVEDLAAAALACIDAPASFGQAYALPGGETLAYREMVERVLASLQPPARLLELPAPLFALAAGAARALGRGPGNAVLARMREDLVFDAGPAARDFGYAPRPFRPQAAMFRAPA</sequence>
<dbReference type="OrthoDB" id="5565437at2"/>
<dbReference type="Proteomes" id="UP000249447">
    <property type="component" value="Chromosome"/>
</dbReference>
<dbReference type="SUPFAM" id="SSF51735">
    <property type="entry name" value="NAD(P)-binding Rossmann-fold domains"/>
    <property type="match status" value="1"/>
</dbReference>
<dbReference type="InterPro" id="IPR036291">
    <property type="entry name" value="NAD(P)-bd_dom_sf"/>
</dbReference>
<proteinExistence type="predicted"/>
<dbReference type="RefSeq" id="WP_111265538.1">
    <property type="nucleotide sequence ID" value="NZ_CP029843.1"/>
</dbReference>
<dbReference type="AlphaFoldDB" id="A0A2U9TA15"/>
<dbReference type="PANTHER" id="PTHR12126">
    <property type="entry name" value="NADH-UBIQUINONE OXIDOREDUCTASE 39 KDA SUBUNIT-RELATED"/>
    <property type="match status" value="1"/>
</dbReference>
<dbReference type="Pfam" id="PF01370">
    <property type="entry name" value="Epimerase"/>
    <property type="match status" value="1"/>
</dbReference>
<evidence type="ECO:0000313" key="3">
    <source>
        <dbReference type="Proteomes" id="UP000249447"/>
    </source>
</evidence>
<dbReference type="EMBL" id="CP029843">
    <property type="protein sequence ID" value="AWV06369.1"/>
    <property type="molecule type" value="Genomic_DNA"/>
</dbReference>
<organism evidence="2 3">
    <name type="scientific">Marilutibacter maris</name>
    <dbReference type="NCBI Taxonomy" id="1605891"/>
    <lineage>
        <taxon>Bacteria</taxon>
        <taxon>Pseudomonadati</taxon>
        <taxon>Pseudomonadota</taxon>
        <taxon>Gammaproteobacteria</taxon>
        <taxon>Lysobacterales</taxon>
        <taxon>Lysobacteraceae</taxon>
        <taxon>Marilutibacter</taxon>
    </lineage>
</organism>
<dbReference type="InterPro" id="IPR051207">
    <property type="entry name" value="ComplexI_NDUFA9_subunit"/>
</dbReference>
<dbReference type="InterPro" id="IPR001509">
    <property type="entry name" value="Epimerase_deHydtase"/>
</dbReference>
<gene>
    <name evidence="2" type="ORF">C9I47_0647</name>
</gene>
<protein>
    <submittedName>
        <fullName evidence="2">Nucleoside-diphosphate sugar epimerase</fullName>
    </submittedName>
</protein>
<dbReference type="PANTHER" id="PTHR12126:SF11">
    <property type="entry name" value="NADH DEHYDROGENASE [UBIQUINONE] 1 ALPHA SUBCOMPLEX SUBUNIT 9, MITOCHONDRIAL"/>
    <property type="match status" value="1"/>
</dbReference>
<evidence type="ECO:0000313" key="2">
    <source>
        <dbReference type="EMBL" id="AWV06369.1"/>
    </source>
</evidence>
<keyword evidence="3" id="KW-1185">Reference proteome</keyword>
<evidence type="ECO:0000259" key="1">
    <source>
        <dbReference type="Pfam" id="PF01370"/>
    </source>
</evidence>
<dbReference type="GO" id="GO:0044877">
    <property type="term" value="F:protein-containing complex binding"/>
    <property type="evidence" value="ECO:0007669"/>
    <property type="project" value="TreeGrafter"/>
</dbReference>
<dbReference type="KEGG" id="lmb:C9I47_0647"/>
<name>A0A2U9TA15_9GAMM</name>
<accession>A0A2U9TA15</accession>
<dbReference type="Gene3D" id="3.40.50.720">
    <property type="entry name" value="NAD(P)-binding Rossmann-like Domain"/>
    <property type="match status" value="2"/>
</dbReference>
<reference evidence="2 3" key="1">
    <citation type="submission" date="2018-05" db="EMBL/GenBank/DDBJ databases">
        <title>The complete genome of Lysobacter maris HZ9B, a marine bacterium antagonistic against terrestrial plant pathogens.</title>
        <authorList>
            <person name="Zhang X.-Q."/>
        </authorList>
    </citation>
    <scope>NUCLEOTIDE SEQUENCE [LARGE SCALE GENOMIC DNA]</scope>
    <source>
        <strain evidence="2 3">HZ9B</strain>
    </source>
</reference>